<evidence type="ECO:0000259" key="1">
    <source>
        <dbReference type="Pfam" id="PF20700"/>
    </source>
</evidence>
<accession>A0A8X6RRW9</accession>
<proteinExistence type="predicted"/>
<evidence type="ECO:0000313" key="3">
    <source>
        <dbReference type="Proteomes" id="UP000887159"/>
    </source>
</evidence>
<dbReference type="EMBL" id="BMAU01021186">
    <property type="protein sequence ID" value="GFX95370.1"/>
    <property type="molecule type" value="Genomic_DNA"/>
</dbReference>
<comment type="caution">
    <text evidence="2">The sequence shown here is derived from an EMBL/GenBank/DDBJ whole genome shotgun (WGS) entry which is preliminary data.</text>
</comment>
<name>A0A8X6RRW9_TRICX</name>
<keyword evidence="3" id="KW-1185">Reference proteome</keyword>
<dbReference type="AlphaFoldDB" id="A0A8X6RRW9"/>
<reference evidence="2" key="1">
    <citation type="submission" date="2020-08" db="EMBL/GenBank/DDBJ databases">
        <title>Multicomponent nature underlies the extraordinary mechanical properties of spider dragline silk.</title>
        <authorList>
            <person name="Kono N."/>
            <person name="Nakamura H."/>
            <person name="Mori M."/>
            <person name="Yoshida Y."/>
            <person name="Ohtoshi R."/>
            <person name="Malay A.D."/>
            <person name="Moran D.A.P."/>
            <person name="Tomita M."/>
            <person name="Numata K."/>
            <person name="Arakawa K."/>
        </authorList>
    </citation>
    <scope>NUCLEOTIDE SEQUENCE</scope>
</reference>
<dbReference type="InterPro" id="IPR049012">
    <property type="entry name" value="Mutator_transp_dom"/>
</dbReference>
<feature type="domain" description="Mutator-like transposase" evidence="1">
    <location>
        <begin position="1"/>
        <end position="75"/>
    </location>
</feature>
<dbReference type="Proteomes" id="UP000887159">
    <property type="component" value="Unassembled WGS sequence"/>
</dbReference>
<evidence type="ECO:0000313" key="2">
    <source>
        <dbReference type="EMBL" id="GFX95370.1"/>
    </source>
</evidence>
<organism evidence="2 3">
    <name type="scientific">Trichonephila clavipes</name>
    <name type="common">Golden silk orbweaver</name>
    <name type="synonym">Nephila clavipes</name>
    <dbReference type="NCBI Taxonomy" id="2585209"/>
    <lineage>
        <taxon>Eukaryota</taxon>
        <taxon>Metazoa</taxon>
        <taxon>Ecdysozoa</taxon>
        <taxon>Arthropoda</taxon>
        <taxon>Chelicerata</taxon>
        <taxon>Arachnida</taxon>
        <taxon>Araneae</taxon>
        <taxon>Araneomorphae</taxon>
        <taxon>Entelegynae</taxon>
        <taxon>Araneoidea</taxon>
        <taxon>Nephilidae</taxon>
        <taxon>Trichonephila</taxon>
    </lineage>
</organism>
<gene>
    <name evidence="2" type="ORF">TNCV_3684221</name>
</gene>
<sequence>MEVSGAIEIFQFSESLHGLRYTKFLEDGDSKAYKTVNEWRPYGNTDIERMECVGHVEKRMETRIRVLKLKMKDKMLTKYQMIKFIDFREVWFLPESVARVAAIIGDHYCYTPWH</sequence>
<protein>
    <recommendedName>
        <fullName evidence="1">Mutator-like transposase domain-containing protein</fullName>
    </recommendedName>
</protein>
<dbReference type="Pfam" id="PF20700">
    <property type="entry name" value="Mutator"/>
    <property type="match status" value="1"/>
</dbReference>